<reference evidence="4 5" key="1">
    <citation type="submission" date="2020-08" db="EMBL/GenBank/DDBJ databases">
        <title>Plant Genome Project.</title>
        <authorList>
            <person name="Zhang R.-G."/>
        </authorList>
    </citation>
    <scope>NUCLEOTIDE SEQUENCE [LARGE SCALE GENOMIC DNA]</scope>
    <source>
        <tissue evidence="4">Rhizome</tissue>
    </source>
</reference>
<evidence type="ECO:0000313" key="5">
    <source>
        <dbReference type="Proteomes" id="UP000734854"/>
    </source>
</evidence>
<name>A0A8J5EXQ1_ZINOF</name>
<evidence type="ECO:0000313" key="4">
    <source>
        <dbReference type="EMBL" id="KAG6476455.1"/>
    </source>
</evidence>
<dbReference type="Pfam" id="PF01190">
    <property type="entry name" value="Pollen_Ole_e_1"/>
    <property type="match status" value="1"/>
</dbReference>
<proteinExistence type="inferred from homology"/>
<dbReference type="InterPro" id="IPR006041">
    <property type="entry name" value="Pollen_Ole_e1_allergen"/>
</dbReference>
<protein>
    <submittedName>
        <fullName evidence="4">Uncharacterized protein</fullName>
    </submittedName>
</protein>
<feature type="region of interest" description="Disordered" evidence="3">
    <location>
        <begin position="31"/>
        <end position="75"/>
    </location>
</feature>
<comment type="caution">
    <text evidence="4">The sequence shown here is derived from an EMBL/GenBank/DDBJ whole genome shotgun (WGS) entry which is preliminary data.</text>
</comment>
<keyword evidence="2" id="KW-1015">Disulfide bond</keyword>
<dbReference type="EMBL" id="JACMSC010000018">
    <property type="protein sequence ID" value="KAG6476455.1"/>
    <property type="molecule type" value="Genomic_DNA"/>
</dbReference>
<evidence type="ECO:0000256" key="3">
    <source>
        <dbReference type="SAM" id="MobiDB-lite"/>
    </source>
</evidence>
<dbReference type="Proteomes" id="UP000734854">
    <property type="component" value="Unassembled WGS sequence"/>
</dbReference>
<accession>A0A8J5EXQ1</accession>
<dbReference type="PANTHER" id="PTHR31614:SF28">
    <property type="entry name" value="OS05G0220300 PROTEIN"/>
    <property type="match status" value="1"/>
</dbReference>
<gene>
    <name evidence="4" type="ORF">ZIOFF_065697</name>
</gene>
<comment type="similarity">
    <text evidence="1">Belongs to the Ole e I family.</text>
</comment>
<keyword evidence="5" id="KW-1185">Reference proteome</keyword>
<organism evidence="4 5">
    <name type="scientific">Zingiber officinale</name>
    <name type="common">Ginger</name>
    <name type="synonym">Amomum zingiber</name>
    <dbReference type="NCBI Taxonomy" id="94328"/>
    <lineage>
        <taxon>Eukaryota</taxon>
        <taxon>Viridiplantae</taxon>
        <taxon>Streptophyta</taxon>
        <taxon>Embryophyta</taxon>
        <taxon>Tracheophyta</taxon>
        <taxon>Spermatophyta</taxon>
        <taxon>Magnoliopsida</taxon>
        <taxon>Liliopsida</taxon>
        <taxon>Zingiberales</taxon>
        <taxon>Zingiberaceae</taxon>
        <taxon>Zingiber</taxon>
    </lineage>
</organism>
<sequence length="220" mass="25115">MRAMQQQFERMNVVFNEIRDRLDRHEDRLEQLQQEPLPRHRRLDQRPHFAPNVPDDDYDDGASNEVVSNATRRRARAIRPERPRHNIVIQGRAYCDTCRAGFETTATTYVEGAKVKLVCTNFTSGELTYTSEATTDSTGTYQISVEHDHQEENCDIRLLKSSQSDCSEINEGRNRAPIVVTHNVGIASNVRYANSLGFLKEKPLSNCGQILMQYALGTED</sequence>
<evidence type="ECO:0000256" key="1">
    <source>
        <dbReference type="ARBA" id="ARBA00010049"/>
    </source>
</evidence>
<dbReference type="AlphaFoldDB" id="A0A8J5EXQ1"/>
<dbReference type="PANTHER" id="PTHR31614">
    <property type="entry name" value="PROTEIN DOWNSTREAM OF FLC-RELATED"/>
    <property type="match status" value="1"/>
</dbReference>
<evidence type="ECO:0000256" key="2">
    <source>
        <dbReference type="ARBA" id="ARBA00023157"/>
    </source>
</evidence>